<keyword evidence="2" id="KW-1185">Reference proteome</keyword>
<proteinExistence type="predicted"/>
<comment type="caution">
    <text evidence="1">The sequence shown here is derived from an EMBL/GenBank/DDBJ whole genome shotgun (WGS) entry which is preliminary data.</text>
</comment>
<organism evidence="1 2">
    <name type="scientific">Dreissena polymorpha</name>
    <name type="common">Zebra mussel</name>
    <name type="synonym">Mytilus polymorpha</name>
    <dbReference type="NCBI Taxonomy" id="45954"/>
    <lineage>
        <taxon>Eukaryota</taxon>
        <taxon>Metazoa</taxon>
        <taxon>Spiralia</taxon>
        <taxon>Lophotrochozoa</taxon>
        <taxon>Mollusca</taxon>
        <taxon>Bivalvia</taxon>
        <taxon>Autobranchia</taxon>
        <taxon>Heteroconchia</taxon>
        <taxon>Euheterodonta</taxon>
        <taxon>Imparidentia</taxon>
        <taxon>Neoheterodontei</taxon>
        <taxon>Myida</taxon>
        <taxon>Dreissenoidea</taxon>
        <taxon>Dreissenidae</taxon>
        <taxon>Dreissena</taxon>
    </lineage>
</organism>
<reference evidence="1" key="1">
    <citation type="journal article" date="2019" name="bioRxiv">
        <title>The Genome of the Zebra Mussel, Dreissena polymorpha: A Resource for Invasive Species Research.</title>
        <authorList>
            <person name="McCartney M.A."/>
            <person name="Auch B."/>
            <person name="Kono T."/>
            <person name="Mallez S."/>
            <person name="Zhang Y."/>
            <person name="Obille A."/>
            <person name="Becker A."/>
            <person name="Abrahante J.E."/>
            <person name="Garbe J."/>
            <person name="Badalamenti J.P."/>
            <person name="Herman A."/>
            <person name="Mangelson H."/>
            <person name="Liachko I."/>
            <person name="Sullivan S."/>
            <person name="Sone E.D."/>
            <person name="Koren S."/>
            <person name="Silverstein K.A.T."/>
            <person name="Beckman K.B."/>
            <person name="Gohl D.M."/>
        </authorList>
    </citation>
    <scope>NUCLEOTIDE SEQUENCE</scope>
    <source>
        <strain evidence="1">Duluth1</strain>
        <tissue evidence="1">Whole animal</tissue>
    </source>
</reference>
<evidence type="ECO:0000313" key="1">
    <source>
        <dbReference type="EMBL" id="KAH3784906.1"/>
    </source>
</evidence>
<accession>A0A9D4ESA8</accession>
<sequence length="50" mass="5446">MNRESPGTTGNDRRSIGNIQTLAELQQCPGCCRWCQGGAPVNTSIAMVHW</sequence>
<dbReference type="Proteomes" id="UP000828390">
    <property type="component" value="Unassembled WGS sequence"/>
</dbReference>
<gene>
    <name evidence="1" type="ORF">DPMN_162978</name>
</gene>
<protein>
    <submittedName>
        <fullName evidence="1">Uncharacterized protein</fullName>
    </submittedName>
</protein>
<evidence type="ECO:0000313" key="2">
    <source>
        <dbReference type="Proteomes" id="UP000828390"/>
    </source>
</evidence>
<reference evidence="1" key="2">
    <citation type="submission" date="2020-11" db="EMBL/GenBank/DDBJ databases">
        <authorList>
            <person name="McCartney M.A."/>
            <person name="Auch B."/>
            <person name="Kono T."/>
            <person name="Mallez S."/>
            <person name="Becker A."/>
            <person name="Gohl D.M."/>
            <person name="Silverstein K.A.T."/>
            <person name="Koren S."/>
            <person name="Bechman K.B."/>
            <person name="Herman A."/>
            <person name="Abrahante J.E."/>
            <person name="Garbe J."/>
        </authorList>
    </citation>
    <scope>NUCLEOTIDE SEQUENCE</scope>
    <source>
        <strain evidence="1">Duluth1</strain>
        <tissue evidence="1">Whole animal</tissue>
    </source>
</reference>
<name>A0A9D4ESA8_DREPO</name>
<dbReference type="AlphaFoldDB" id="A0A9D4ESA8"/>
<dbReference type="EMBL" id="JAIWYP010000008">
    <property type="protein sequence ID" value="KAH3784906.1"/>
    <property type="molecule type" value="Genomic_DNA"/>
</dbReference>